<sequence>MIDAINEITKEELNALAENKLLVNKWLYDNPADLFKKIQDYIEIDHFSLLSFISALNAGFHIILYGPPGTGKTTLSEIIPKLLYRAYPDMNTASSDWNVGKVIGGRNIQYAKKPDGGYQELIVPTNGVITDGIIDCYQKMLLTEDYITTFTVIDEFNRTDMDACLGPLFTALGSENKVLKLAYQKGFNQYLHEIIIPNRFRMICSMNKYDRTFTSELSEALTRRFKWIFIGPPEDRQKENALIINLLTSKKGPLQDVELPEELIEVPDYESIQYFEEEVLAKLNQIINDIRVYLPLGTSFLIDAYKIAFHYFKIRRGLMSSEISLLGIDPDESEKLLKNDTTYRQLLDNITDQDKKQQFANLLAAIFTEVIDAALCMTVIPACEALVEEPDKLDEVKMIVNRYPHSFIELQRIESI</sequence>
<dbReference type="InterPro" id="IPR052934">
    <property type="entry name" value="Methyl-DNA_Rec/Restrict_Enz"/>
</dbReference>
<gene>
    <name evidence="2" type="ORF">JK635_13895</name>
</gene>
<evidence type="ECO:0000259" key="1">
    <source>
        <dbReference type="Pfam" id="PF07728"/>
    </source>
</evidence>
<accession>A0ABS1TPP4</accession>
<comment type="caution">
    <text evidence="2">The sequence shown here is derived from an EMBL/GenBank/DDBJ whole genome shotgun (WGS) entry which is preliminary data.</text>
</comment>
<dbReference type="PANTHER" id="PTHR37291">
    <property type="entry name" value="5-METHYLCYTOSINE-SPECIFIC RESTRICTION ENZYME B"/>
    <property type="match status" value="1"/>
</dbReference>
<dbReference type="Pfam" id="PF07728">
    <property type="entry name" value="AAA_5"/>
    <property type="match status" value="1"/>
</dbReference>
<reference evidence="2 3" key="1">
    <citation type="submission" date="2021-01" db="EMBL/GenBank/DDBJ databases">
        <title>Genome public.</title>
        <authorList>
            <person name="Liu C."/>
            <person name="Sun Q."/>
        </authorList>
    </citation>
    <scope>NUCLEOTIDE SEQUENCE [LARGE SCALE GENOMIC DNA]</scope>
    <source>
        <strain evidence="2 3">YIM B02564</strain>
    </source>
</reference>
<protein>
    <submittedName>
        <fullName evidence="2">AAA family ATPase</fullName>
    </submittedName>
</protein>
<dbReference type="RefSeq" id="WP_202654556.1">
    <property type="nucleotide sequence ID" value="NZ_JAESWB010000181.1"/>
</dbReference>
<dbReference type="Proteomes" id="UP000623967">
    <property type="component" value="Unassembled WGS sequence"/>
</dbReference>
<organism evidence="2 3">
    <name type="scientific">Neobacillus paridis</name>
    <dbReference type="NCBI Taxonomy" id="2803862"/>
    <lineage>
        <taxon>Bacteria</taxon>
        <taxon>Bacillati</taxon>
        <taxon>Bacillota</taxon>
        <taxon>Bacilli</taxon>
        <taxon>Bacillales</taxon>
        <taxon>Bacillaceae</taxon>
        <taxon>Neobacillus</taxon>
    </lineage>
</organism>
<keyword evidence="3" id="KW-1185">Reference proteome</keyword>
<dbReference type="InterPro" id="IPR011704">
    <property type="entry name" value="ATPase_dyneun-rel_AAA"/>
</dbReference>
<dbReference type="EMBL" id="JAESWB010000181">
    <property type="protein sequence ID" value="MBL4953303.1"/>
    <property type="molecule type" value="Genomic_DNA"/>
</dbReference>
<feature type="domain" description="ATPase dynein-related AAA" evidence="1">
    <location>
        <begin position="61"/>
        <end position="225"/>
    </location>
</feature>
<dbReference type="PANTHER" id="PTHR37291:SF1">
    <property type="entry name" value="TYPE IV METHYL-DIRECTED RESTRICTION ENZYME ECOKMCRB SUBUNIT"/>
    <property type="match status" value="1"/>
</dbReference>
<evidence type="ECO:0000313" key="2">
    <source>
        <dbReference type="EMBL" id="MBL4953303.1"/>
    </source>
</evidence>
<evidence type="ECO:0000313" key="3">
    <source>
        <dbReference type="Proteomes" id="UP000623967"/>
    </source>
</evidence>
<dbReference type="Gene3D" id="3.40.50.300">
    <property type="entry name" value="P-loop containing nucleotide triphosphate hydrolases"/>
    <property type="match status" value="1"/>
</dbReference>
<name>A0ABS1TPP4_9BACI</name>
<dbReference type="InterPro" id="IPR027417">
    <property type="entry name" value="P-loop_NTPase"/>
</dbReference>
<proteinExistence type="predicted"/>
<dbReference type="SUPFAM" id="SSF52540">
    <property type="entry name" value="P-loop containing nucleoside triphosphate hydrolases"/>
    <property type="match status" value="1"/>
</dbReference>